<accession>A0AAN6VXM3</accession>
<reference evidence="2" key="2">
    <citation type="submission" date="2023-05" db="EMBL/GenBank/DDBJ databases">
        <authorList>
            <consortium name="Lawrence Berkeley National Laboratory"/>
            <person name="Steindorff A."/>
            <person name="Hensen N."/>
            <person name="Bonometti L."/>
            <person name="Westerberg I."/>
            <person name="Brannstrom I.O."/>
            <person name="Guillou S."/>
            <person name="Cros-Aarteil S."/>
            <person name="Calhoun S."/>
            <person name="Haridas S."/>
            <person name="Kuo A."/>
            <person name="Mondo S."/>
            <person name="Pangilinan J."/>
            <person name="Riley R."/>
            <person name="Labutti K."/>
            <person name="Andreopoulos B."/>
            <person name="Lipzen A."/>
            <person name="Chen C."/>
            <person name="Yanf M."/>
            <person name="Daum C."/>
            <person name="Ng V."/>
            <person name="Clum A."/>
            <person name="Ohm R."/>
            <person name="Martin F."/>
            <person name="Silar P."/>
            <person name="Natvig D."/>
            <person name="Lalanne C."/>
            <person name="Gautier V."/>
            <person name="Ament-Velasquez S.L."/>
            <person name="Kruys A."/>
            <person name="Hutchinson M.I."/>
            <person name="Powell A.J."/>
            <person name="Barry K."/>
            <person name="Miller A.N."/>
            <person name="Grigoriev I.V."/>
            <person name="Debuchy R."/>
            <person name="Gladieux P."/>
            <person name="Thoren M.H."/>
            <person name="Johannesson H."/>
        </authorList>
    </citation>
    <scope>NUCLEOTIDE SEQUENCE</scope>
    <source>
        <strain evidence="2">CBS 892.96</strain>
    </source>
</reference>
<dbReference type="Pfam" id="PF06985">
    <property type="entry name" value="HET"/>
    <property type="match status" value="1"/>
</dbReference>
<dbReference type="AlphaFoldDB" id="A0AAN6VXM3"/>
<dbReference type="EMBL" id="MU866644">
    <property type="protein sequence ID" value="KAK4171088.1"/>
    <property type="molecule type" value="Genomic_DNA"/>
</dbReference>
<dbReference type="Pfam" id="PF26639">
    <property type="entry name" value="Het-6_barrel"/>
    <property type="match status" value="1"/>
</dbReference>
<dbReference type="Proteomes" id="UP001302321">
    <property type="component" value="Unassembled WGS sequence"/>
</dbReference>
<proteinExistence type="predicted"/>
<reference evidence="2" key="1">
    <citation type="journal article" date="2023" name="Mol. Phylogenet. Evol.">
        <title>Genome-scale phylogeny and comparative genomics of the fungal order Sordariales.</title>
        <authorList>
            <person name="Hensen N."/>
            <person name="Bonometti L."/>
            <person name="Westerberg I."/>
            <person name="Brannstrom I.O."/>
            <person name="Guillou S."/>
            <person name="Cros-Aarteil S."/>
            <person name="Calhoun S."/>
            <person name="Haridas S."/>
            <person name="Kuo A."/>
            <person name="Mondo S."/>
            <person name="Pangilinan J."/>
            <person name="Riley R."/>
            <person name="LaButti K."/>
            <person name="Andreopoulos B."/>
            <person name="Lipzen A."/>
            <person name="Chen C."/>
            <person name="Yan M."/>
            <person name="Daum C."/>
            <person name="Ng V."/>
            <person name="Clum A."/>
            <person name="Steindorff A."/>
            <person name="Ohm R.A."/>
            <person name="Martin F."/>
            <person name="Silar P."/>
            <person name="Natvig D.O."/>
            <person name="Lalanne C."/>
            <person name="Gautier V."/>
            <person name="Ament-Velasquez S.L."/>
            <person name="Kruys A."/>
            <person name="Hutchinson M.I."/>
            <person name="Powell A.J."/>
            <person name="Barry K."/>
            <person name="Miller A.N."/>
            <person name="Grigoriev I.V."/>
            <person name="Debuchy R."/>
            <person name="Gladieux P."/>
            <person name="Hiltunen Thoren M."/>
            <person name="Johannesson H."/>
        </authorList>
    </citation>
    <scope>NUCLEOTIDE SEQUENCE</scope>
    <source>
        <strain evidence="2">CBS 892.96</strain>
    </source>
</reference>
<dbReference type="PANTHER" id="PTHR24148:SF64">
    <property type="entry name" value="HETEROKARYON INCOMPATIBILITY DOMAIN-CONTAINING PROTEIN"/>
    <property type="match status" value="1"/>
</dbReference>
<dbReference type="InterPro" id="IPR052895">
    <property type="entry name" value="HetReg/Transcr_Mod"/>
</dbReference>
<comment type="caution">
    <text evidence="2">The sequence shown here is derived from an EMBL/GenBank/DDBJ whole genome shotgun (WGS) entry which is preliminary data.</text>
</comment>
<name>A0AAN6VXM3_9PEZI</name>
<keyword evidence="3" id="KW-1185">Reference proteome</keyword>
<gene>
    <name evidence="2" type="ORF">QBC36DRAFT_350594</name>
</gene>
<evidence type="ECO:0000259" key="1">
    <source>
        <dbReference type="Pfam" id="PF06985"/>
    </source>
</evidence>
<evidence type="ECO:0000313" key="3">
    <source>
        <dbReference type="Proteomes" id="UP001302321"/>
    </source>
</evidence>
<protein>
    <submittedName>
        <fullName evidence="2">Heterokaryon incompatibility protein-domain-containing protein</fullName>
    </submittedName>
</protein>
<dbReference type="PANTHER" id="PTHR24148">
    <property type="entry name" value="ANKYRIN REPEAT DOMAIN-CONTAINING PROTEIN 39 HOMOLOG-RELATED"/>
    <property type="match status" value="1"/>
</dbReference>
<evidence type="ECO:0000313" key="2">
    <source>
        <dbReference type="EMBL" id="KAK4171088.1"/>
    </source>
</evidence>
<feature type="domain" description="Heterokaryon incompatibility" evidence="1">
    <location>
        <begin position="55"/>
        <end position="219"/>
    </location>
</feature>
<organism evidence="2 3">
    <name type="scientific">Triangularia setosa</name>
    <dbReference type="NCBI Taxonomy" id="2587417"/>
    <lineage>
        <taxon>Eukaryota</taxon>
        <taxon>Fungi</taxon>
        <taxon>Dikarya</taxon>
        <taxon>Ascomycota</taxon>
        <taxon>Pezizomycotina</taxon>
        <taxon>Sordariomycetes</taxon>
        <taxon>Sordariomycetidae</taxon>
        <taxon>Sordariales</taxon>
        <taxon>Podosporaceae</taxon>
        <taxon>Triangularia</taxon>
    </lineage>
</organism>
<dbReference type="InterPro" id="IPR010730">
    <property type="entry name" value="HET"/>
</dbReference>
<sequence>MVYKYSPLTQKCQAYDYTIRLLHLLPALDEKTPLHCRLIEKGYNDHWSHAPHHDYHGLLYTWGDPVFPELLDVLSNSISHATESLGAIPITQNLHSALKHLRRKDTLVVLWVDAVCINQADVAERNSQVSNMPKIYKKAYSTIVWLGDESDIHDARLCMNFFRNLQRLSATPQEDQLSASWRKRFEINRLVTDFLDESKAAIVYFLERPWFRRRWIVQEVVLAKSVAIHCGAWNIDWNTFHLAMFELFESDQGVFTSDHRTTMRTMMGVRDGGPTITAIRNIGVAAKKQLPLDTLVEFSSFLCTDPRDRLYALYGVIKRWSPRQVTMQLSQINNVDYSLPTEKVFTNFATELMRIDAHDLRPMASKYWLVTHVLQLAAAFGDGSDGEGHLGGKIPSWVVDWTGSMCFEPLQHSPKDGVAFEAITSSGIQFLPTKENPSLLVMIGLPFDIITTTISLNTSPMLLTNTVHQAKASLNKFLAQVAGCAEGDWYQPTSEHLVAALATSLVANWDHTPDNSYFGQNPRFINDFLEQLRYQHYHLPEILHKWPAYVELMAITMRGRCLFLSAKGYVGIAATGVKAGDILSLLDNQSVPFVLRPEQAARYTVRRGKDGAVVVPDCFDYQPVRYSCDIAMLANEPSSYNSFRLVSDAYVHGLMKGEGLKKMKKDGDHLPLKVLPIY</sequence>